<reference evidence="1" key="1">
    <citation type="submission" date="2024-12" db="EMBL/GenBank/DDBJ databases">
        <authorList>
            <person name="Wu N."/>
        </authorList>
    </citation>
    <scope>NUCLEOTIDE SEQUENCE</scope>
    <source>
        <strain evidence="1">P15</strain>
    </source>
</reference>
<evidence type="ECO:0000313" key="2">
    <source>
        <dbReference type="Proteomes" id="UP001631969"/>
    </source>
</evidence>
<name>A0ACC7NRR3_9BACL</name>
<organism evidence="1 2">
    <name type="scientific">Paenibacillus mesotrionivorans</name>
    <dbReference type="NCBI Taxonomy" id="3160968"/>
    <lineage>
        <taxon>Bacteria</taxon>
        <taxon>Bacillati</taxon>
        <taxon>Bacillota</taxon>
        <taxon>Bacilli</taxon>
        <taxon>Bacillales</taxon>
        <taxon>Paenibacillaceae</taxon>
        <taxon>Paenibacillus</taxon>
    </lineage>
</organism>
<accession>A0ACC7NRR3</accession>
<protein>
    <submittedName>
        <fullName evidence="1">TadE family protein</fullName>
    </submittedName>
</protein>
<sequence>MIKQTEGSITVEAAIVLPAMIVFVMFMASLIHIAAVEVALRSAVSETAKSTAAHWEPVRMVYREAKERALSTGPGQWAGAVADKLLESRAGWSEAEEWVLNYEALFPDVVGQLVQWEVNKRESLEQRGIDAANGAVDKIMDPLLCKAFEPVLRHYANGRLLKADKLTVAAVKLPSLEEGGNADMVITAGYALKLPVPFWNKTLYIEKTVVERAWVGEE</sequence>
<keyword evidence="2" id="KW-1185">Reference proteome</keyword>
<proteinExistence type="predicted"/>
<gene>
    <name evidence="1" type="ORF">ACI1P1_00295</name>
</gene>
<dbReference type="EMBL" id="JBJURJ010000001">
    <property type="protein sequence ID" value="MFM9326724.1"/>
    <property type="molecule type" value="Genomic_DNA"/>
</dbReference>
<dbReference type="Proteomes" id="UP001631969">
    <property type="component" value="Unassembled WGS sequence"/>
</dbReference>
<comment type="caution">
    <text evidence="1">The sequence shown here is derived from an EMBL/GenBank/DDBJ whole genome shotgun (WGS) entry which is preliminary data.</text>
</comment>
<evidence type="ECO:0000313" key="1">
    <source>
        <dbReference type="EMBL" id="MFM9326724.1"/>
    </source>
</evidence>